<protein>
    <recommendedName>
        <fullName evidence="4">Glycosyltransferase 2-like domain-containing protein</fullName>
    </recommendedName>
</protein>
<dbReference type="CDD" id="cd04186">
    <property type="entry name" value="GT_2_like_c"/>
    <property type="match status" value="1"/>
</dbReference>
<comment type="similarity">
    <text evidence="1">Belongs to the glycosyltransferase 2 family.</text>
</comment>
<keyword evidence="3" id="KW-0808">Transferase</keyword>
<proteinExistence type="inferred from homology"/>
<dbReference type="Gene3D" id="3.90.550.10">
    <property type="entry name" value="Spore Coat Polysaccharide Biosynthesis Protein SpsA, Chain A"/>
    <property type="match status" value="1"/>
</dbReference>
<accession>A0A6S6UEI4</accession>
<evidence type="ECO:0000256" key="2">
    <source>
        <dbReference type="ARBA" id="ARBA00022676"/>
    </source>
</evidence>
<sequence>MLSVNQAVTMVVILHNSYPHLSKIFDALAGIPVIAVDNASTDQSVDVIRESYPEVHLISNRLNQGYGRAINQALAETTTPYMMVINPDLTITQDAVQHLVNKAQQGFQNEWLLIAPNTGETPKFLNTHREDVEPRLSWATGAAMFFQTRVLRELEGFDEAFFLFFEETDLCRRAVEQTFAIYYAEEVDIPHEAGQSAPVDDTIVRLKSWHYQWSRLYYLRKHRELFPLFKQYMKVQALYPIKLRWLKPKAKKRQDYELRLSATRAFLRGKGAFDGEGIPYRP</sequence>
<evidence type="ECO:0000256" key="3">
    <source>
        <dbReference type="ARBA" id="ARBA00022679"/>
    </source>
</evidence>
<reference evidence="5" key="1">
    <citation type="submission" date="2020-01" db="EMBL/GenBank/DDBJ databases">
        <authorList>
            <person name="Meier V. D."/>
            <person name="Meier V D."/>
        </authorList>
    </citation>
    <scope>NUCLEOTIDE SEQUENCE</scope>
    <source>
        <strain evidence="5">HLG_WM_MAG_07</strain>
    </source>
</reference>
<dbReference type="SUPFAM" id="SSF53448">
    <property type="entry name" value="Nucleotide-diphospho-sugar transferases"/>
    <property type="match status" value="1"/>
</dbReference>
<evidence type="ECO:0000259" key="4">
    <source>
        <dbReference type="Pfam" id="PF00535"/>
    </source>
</evidence>
<dbReference type="PANTHER" id="PTHR43179:SF12">
    <property type="entry name" value="GALACTOFURANOSYLTRANSFERASE GLFT2"/>
    <property type="match status" value="1"/>
</dbReference>
<name>A0A6S6UEI4_9GAMM</name>
<feature type="domain" description="Glycosyltransferase 2-like" evidence="4">
    <location>
        <begin position="11"/>
        <end position="128"/>
    </location>
</feature>
<dbReference type="Pfam" id="PF00535">
    <property type="entry name" value="Glycos_transf_2"/>
    <property type="match status" value="1"/>
</dbReference>
<dbReference type="AlphaFoldDB" id="A0A6S6UEI4"/>
<evidence type="ECO:0000256" key="1">
    <source>
        <dbReference type="ARBA" id="ARBA00006739"/>
    </source>
</evidence>
<dbReference type="EMBL" id="CACVAY010000127">
    <property type="protein sequence ID" value="CAA6825349.1"/>
    <property type="molecule type" value="Genomic_DNA"/>
</dbReference>
<dbReference type="PANTHER" id="PTHR43179">
    <property type="entry name" value="RHAMNOSYLTRANSFERASE WBBL"/>
    <property type="match status" value="1"/>
</dbReference>
<gene>
    <name evidence="5" type="ORF">HELGO_WM7974</name>
</gene>
<keyword evidence="2" id="KW-0328">Glycosyltransferase</keyword>
<evidence type="ECO:0000313" key="5">
    <source>
        <dbReference type="EMBL" id="CAA6825349.1"/>
    </source>
</evidence>
<dbReference type="InterPro" id="IPR001173">
    <property type="entry name" value="Glyco_trans_2-like"/>
</dbReference>
<dbReference type="GO" id="GO:0016757">
    <property type="term" value="F:glycosyltransferase activity"/>
    <property type="evidence" value="ECO:0007669"/>
    <property type="project" value="UniProtKB-KW"/>
</dbReference>
<organism evidence="5">
    <name type="scientific">uncultured Thiotrichaceae bacterium</name>
    <dbReference type="NCBI Taxonomy" id="298394"/>
    <lineage>
        <taxon>Bacteria</taxon>
        <taxon>Pseudomonadati</taxon>
        <taxon>Pseudomonadota</taxon>
        <taxon>Gammaproteobacteria</taxon>
        <taxon>Thiotrichales</taxon>
        <taxon>Thiotrichaceae</taxon>
        <taxon>environmental samples</taxon>
    </lineage>
</organism>
<dbReference type="InterPro" id="IPR029044">
    <property type="entry name" value="Nucleotide-diphossugar_trans"/>
</dbReference>